<dbReference type="AlphaFoldDB" id="A0A4U9RLH5"/>
<gene>
    <name evidence="3" type="ORF">NCTC503_01925</name>
</gene>
<organism evidence="3 4">
    <name type="scientific">Hathewaya histolytica</name>
    <name type="common">Clostridium histolyticum</name>
    <dbReference type="NCBI Taxonomy" id="1498"/>
    <lineage>
        <taxon>Bacteria</taxon>
        <taxon>Bacillati</taxon>
        <taxon>Bacillota</taxon>
        <taxon>Clostridia</taxon>
        <taxon>Eubacteriales</taxon>
        <taxon>Clostridiaceae</taxon>
        <taxon>Hathewaya</taxon>
    </lineage>
</organism>
<reference evidence="3 4" key="1">
    <citation type="submission" date="2019-05" db="EMBL/GenBank/DDBJ databases">
        <authorList>
            <consortium name="Pathogen Informatics"/>
        </authorList>
    </citation>
    <scope>NUCLEOTIDE SEQUENCE [LARGE SCALE GENOMIC DNA]</scope>
    <source>
        <strain evidence="3 4">NCTC503</strain>
    </source>
</reference>
<evidence type="ECO:0000256" key="1">
    <source>
        <dbReference type="SAM" id="Coils"/>
    </source>
</evidence>
<evidence type="ECO:0000313" key="3">
    <source>
        <dbReference type="EMBL" id="VTQ92236.1"/>
    </source>
</evidence>
<dbReference type="KEGG" id="hhw:NCTC503_01925"/>
<evidence type="ECO:0000313" key="4">
    <source>
        <dbReference type="Proteomes" id="UP000308489"/>
    </source>
</evidence>
<protein>
    <submittedName>
        <fullName evidence="3">Uncharacterized protein</fullName>
    </submittedName>
</protein>
<evidence type="ECO:0000256" key="2">
    <source>
        <dbReference type="SAM" id="Phobius"/>
    </source>
</evidence>
<feature type="transmembrane region" description="Helical" evidence="2">
    <location>
        <begin position="6"/>
        <end position="25"/>
    </location>
</feature>
<keyword evidence="2" id="KW-0812">Transmembrane</keyword>
<dbReference type="RefSeq" id="WP_138210514.1">
    <property type="nucleotide sequence ID" value="NZ_CBCRUQ010000003.1"/>
</dbReference>
<accession>A0A4U9RLH5</accession>
<name>A0A4U9RLH5_HATHI</name>
<sequence>MRKWQLRFSIVLFSIVILSSIILLYQQDKISNLTNKQSKLGVNLQELNDKKLEEEQYLKELKKKYSDLK</sequence>
<keyword evidence="1" id="KW-0175">Coiled coil</keyword>
<dbReference type="EMBL" id="LR590481">
    <property type="protein sequence ID" value="VTQ92236.1"/>
    <property type="molecule type" value="Genomic_DNA"/>
</dbReference>
<keyword evidence="2" id="KW-1133">Transmembrane helix</keyword>
<dbReference type="Proteomes" id="UP000308489">
    <property type="component" value="Chromosome 1"/>
</dbReference>
<keyword evidence="4" id="KW-1185">Reference proteome</keyword>
<feature type="coiled-coil region" evidence="1">
    <location>
        <begin position="30"/>
        <end position="64"/>
    </location>
</feature>
<proteinExistence type="predicted"/>
<keyword evidence="2" id="KW-0472">Membrane</keyword>